<accession>A0A5D4GYU9</accession>
<evidence type="ECO:0000313" key="1">
    <source>
        <dbReference type="EMBL" id="TYR33766.1"/>
    </source>
</evidence>
<comment type="caution">
    <text evidence="1">The sequence shown here is derived from an EMBL/GenBank/DDBJ whole genome shotgun (WGS) entry which is preliminary data.</text>
</comment>
<dbReference type="EMBL" id="VSZS01000058">
    <property type="protein sequence ID" value="TYR33766.1"/>
    <property type="molecule type" value="Genomic_DNA"/>
</dbReference>
<dbReference type="OrthoDB" id="9972816at2"/>
<proteinExistence type="predicted"/>
<protein>
    <submittedName>
        <fullName evidence="1">Uncharacterized protein</fullName>
    </submittedName>
</protein>
<reference evidence="1 2" key="2">
    <citation type="submission" date="2019-09" db="EMBL/GenBank/DDBJ databases">
        <title>Mesorhizobium sp. MaA-C15 isolated from Microcystis aeruginosa.</title>
        <authorList>
            <person name="Jeong S.E."/>
            <person name="Jin H.M."/>
            <person name="Jeon C.O."/>
        </authorList>
    </citation>
    <scope>NUCLEOTIDE SEQUENCE [LARGE SCALE GENOMIC DNA]</scope>
    <source>
        <strain evidence="1 2">MaA-C15</strain>
    </source>
</reference>
<dbReference type="AlphaFoldDB" id="A0A5D4GYU9"/>
<sequence length="141" mass="15532">MAKKPETREELLAKLEAIDNSTEIAQLKAEVTRLTTDNALLINQRKASEMKLARMMDDFETLRKVLAPIERRNSRLTIGVATGTTTVAHKAPVVRDLSAGAPMVTHAELEKFFPELGCLPGEDKATLDSPLTVQTISDRCD</sequence>
<dbReference type="RefSeq" id="WP_148913974.1">
    <property type="nucleotide sequence ID" value="NZ_VSZS01000058.1"/>
</dbReference>
<name>A0A5D4GYU9_9HYPH</name>
<reference evidence="1 2" key="1">
    <citation type="submission" date="2019-08" db="EMBL/GenBank/DDBJ databases">
        <authorList>
            <person name="Seo Y.L."/>
        </authorList>
    </citation>
    <scope>NUCLEOTIDE SEQUENCE [LARGE SCALE GENOMIC DNA]</scope>
    <source>
        <strain evidence="1 2">MaA-C15</strain>
    </source>
</reference>
<organism evidence="1 2">
    <name type="scientific">Neoaquamicrobium microcysteis</name>
    <dbReference type="NCBI Taxonomy" id="2682781"/>
    <lineage>
        <taxon>Bacteria</taxon>
        <taxon>Pseudomonadati</taxon>
        <taxon>Pseudomonadota</taxon>
        <taxon>Alphaproteobacteria</taxon>
        <taxon>Hyphomicrobiales</taxon>
        <taxon>Phyllobacteriaceae</taxon>
        <taxon>Neoaquamicrobium</taxon>
    </lineage>
</organism>
<dbReference type="Proteomes" id="UP000323258">
    <property type="component" value="Unassembled WGS sequence"/>
</dbReference>
<keyword evidence="2" id="KW-1185">Reference proteome</keyword>
<gene>
    <name evidence="1" type="ORF">FY036_06880</name>
</gene>
<evidence type="ECO:0000313" key="2">
    <source>
        <dbReference type="Proteomes" id="UP000323258"/>
    </source>
</evidence>